<evidence type="ECO:0000256" key="5">
    <source>
        <dbReference type="ARBA" id="ARBA00037569"/>
    </source>
</evidence>
<dbReference type="GO" id="GO:0005737">
    <property type="term" value="C:cytoplasm"/>
    <property type="evidence" value="ECO:0007669"/>
    <property type="project" value="UniProtKB-SubCell"/>
</dbReference>
<dbReference type="InterPro" id="IPR015507">
    <property type="entry name" value="rRNA-MeTfrase_E"/>
</dbReference>
<evidence type="ECO:0000256" key="8">
    <source>
        <dbReference type="ARBA" id="ARBA00041995"/>
    </source>
</evidence>
<keyword evidence="11" id="KW-0963">Cytoplasm</keyword>
<organism evidence="14 15">
    <name type="scientific">Sutterella megalosphaeroides</name>
    <dbReference type="NCBI Taxonomy" id="2494234"/>
    <lineage>
        <taxon>Bacteria</taxon>
        <taxon>Pseudomonadati</taxon>
        <taxon>Pseudomonadota</taxon>
        <taxon>Betaproteobacteria</taxon>
        <taxon>Burkholderiales</taxon>
        <taxon>Sutterellaceae</taxon>
        <taxon>Sutterella</taxon>
    </lineage>
</organism>
<keyword evidence="4 11" id="KW-0949">S-adenosyl-L-methionine</keyword>
<comment type="similarity">
    <text evidence="11">Belongs to the class I-like SAM-binding methyltransferase superfamily. RNA methyltransferase RlmE family.</text>
</comment>
<comment type="subcellular location">
    <subcellularLocation>
        <location evidence="11">Cytoplasm</location>
    </subcellularLocation>
</comment>
<dbReference type="AlphaFoldDB" id="A0A2Z6ICC7"/>
<dbReference type="Gene3D" id="3.40.50.150">
    <property type="entry name" value="Vaccinia Virus protein VP39"/>
    <property type="match status" value="1"/>
</dbReference>
<dbReference type="RefSeq" id="WP_120177668.1">
    <property type="nucleotide sequence ID" value="NZ_AP018786.1"/>
</dbReference>
<keyword evidence="1 11" id="KW-0698">rRNA processing</keyword>
<feature type="domain" description="Ribosomal RNA methyltransferase FtsJ" evidence="13">
    <location>
        <begin position="32"/>
        <end position="212"/>
    </location>
</feature>
<keyword evidence="2 11" id="KW-0489">Methyltransferase</keyword>
<comment type="catalytic activity">
    <reaction evidence="10 11">
        <text>uridine(2552) in 23S rRNA + S-adenosyl-L-methionine = 2'-O-methyluridine(2552) in 23S rRNA + S-adenosyl-L-homocysteine + H(+)</text>
        <dbReference type="Rhea" id="RHEA:42720"/>
        <dbReference type="Rhea" id="RHEA-COMP:10202"/>
        <dbReference type="Rhea" id="RHEA-COMP:10203"/>
        <dbReference type="ChEBI" id="CHEBI:15378"/>
        <dbReference type="ChEBI" id="CHEBI:57856"/>
        <dbReference type="ChEBI" id="CHEBI:59789"/>
        <dbReference type="ChEBI" id="CHEBI:65315"/>
        <dbReference type="ChEBI" id="CHEBI:74478"/>
        <dbReference type="EC" id="2.1.1.166"/>
    </reaction>
</comment>
<keyword evidence="15" id="KW-1185">Reference proteome</keyword>
<feature type="binding site" evidence="11">
    <location>
        <position position="105"/>
    </location>
    <ligand>
        <name>S-adenosyl-L-methionine</name>
        <dbReference type="ChEBI" id="CHEBI:59789"/>
    </ligand>
</feature>
<dbReference type="InterPro" id="IPR002877">
    <property type="entry name" value="RNA_MeTrfase_FtsJ_dom"/>
</dbReference>
<evidence type="ECO:0000256" key="3">
    <source>
        <dbReference type="ARBA" id="ARBA00022679"/>
    </source>
</evidence>
<dbReference type="FunFam" id="3.40.50.150:FF:000005">
    <property type="entry name" value="Ribosomal RNA large subunit methyltransferase E"/>
    <property type="match status" value="1"/>
</dbReference>
<dbReference type="PANTHER" id="PTHR10920">
    <property type="entry name" value="RIBOSOMAL RNA METHYLTRANSFERASE"/>
    <property type="match status" value="1"/>
</dbReference>
<feature type="binding site" evidence="11">
    <location>
        <position position="130"/>
    </location>
    <ligand>
        <name>S-adenosyl-L-methionine</name>
        <dbReference type="ChEBI" id="CHEBI:59789"/>
    </ligand>
</feature>
<feature type="binding site" evidence="11">
    <location>
        <position position="64"/>
    </location>
    <ligand>
        <name>S-adenosyl-L-methionine</name>
        <dbReference type="ChEBI" id="CHEBI:59789"/>
    </ligand>
</feature>
<sequence>MPVATKKLRSNRAWIERHINDPFVKRSRAEGYRARSVYKLTELDDREHLLRRGMTVVDLGAAPGSWTQIVRERLSDRSGRVEGRIIAMDILPMDPIDGVTFLQGDFREQEVADKLTEILNGDKVDVVLSDMAPNLSGIAAADAARSLLLNELALEFCMEHLKDSGVFVTKAFQGSGYSQYVEALKKVFKKVYTRKPAASRDTSAEVYLVARELKPKK</sequence>
<evidence type="ECO:0000256" key="10">
    <source>
        <dbReference type="ARBA" id="ARBA00048970"/>
    </source>
</evidence>
<dbReference type="OrthoDB" id="9790080at2"/>
<evidence type="ECO:0000256" key="2">
    <source>
        <dbReference type="ARBA" id="ARBA00022603"/>
    </source>
</evidence>
<evidence type="ECO:0000313" key="14">
    <source>
        <dbReference type="EMBL" id="BBF24123.1"/>
    </source>
</evidence>
<accession>A0A2Z6ICC7</accession>
<name>A0A2Z6ICC7_9BURK</name>
<comment type="function">
    <text evidence="5 11">Specifically methylates the uridine in position 2552 of 23S rRNA at the 2'-O position of the ribose in the fully assembled 50S ribosomal subunit.</text>
</comment>
<keyword evidence="3 11" id="KW-0808">Transferase</keyword>
<dbReference type="Pfam" id="PF01728">
    <property type="entry name" value="FtsJ"/>
    <property type="match status" value="1"/>
</dbReference>
<gene>
    <name evidence="11 14" type="primary">rlmE</name>
    <name evidence="11" type="synonym">ftsJ</name>
    <name evidence="11" type="synonym">rrmJ</name>
    <name evidence="14" type="ORF">SUTMEG_20140</name>
</gene>
<evidence type="ECO:0000256" key="9">
    <source>
        <dbReference type="ARBA" id="ARBA00042745"/>
    </source>
</evidence>
<evidence type="ECO:0000256" key="6">
    <source>
        <dbReference type="ARBA" id="ARBA00038861"/>
    </source>
</evidence>
<evidence type="ECO:0000256" key="1">
    <source>
        <dbReference type="ARBA" id="ARBA00022552"/>
    </source>
</evidence>
<dbReference type="EMBL" id="AP018786">
    <property type="protein sequence ID" value="BBF24123.1"/>
    <property type="molecule type" value="Genomic_DNA"/>
</dbReference>
<dbReference type="GO" id="GO:0008650">
    <property type="term" value="F:rRNA (uridine-2'-O-)-methyltransferase activity"/>
    <property type="evidence" value="ECO:0007669"/>
    <property type="project" value="UniProtKB-UniRule"/>
</dbReference>
<evidence type="ECO:0000259" key="13">
    <source>
        <dbReference type="Pfam" id="PF01728"/>
    </source>
</evidence>
<feature type="binding site" evidence="11">
    <location>
        <position position="89"/>
    </location>
    <ligand>
        <name>S-adenosyl-L-methionine</name>
        <dbReference type="ChEBI" id="CHEBI:59789"/>
    </ligand>
</feature>
<evidence type="ECO:0000256" key="7">
    <source>
        <dbReference type="ARBA" id="ARBA00041129"/>
    </source>
</evidence>
<dbReference type="HAMAP" id="MF_01547">
    <property type="entry name" value="RNA_methyltr_E"/>
    <property type="match status" value="1"/>
</dbReference>
<dbReference type="PIRSF" id="PIRSF005461">
    <property type="entry name" value="23S_rRNA_mtase"/>
    <property type="match status" value="1"/>
</dbReference>
<evidence type="ECO:0000256" key="4">
    <source>
        <dbReference type="ARBA" id="ARBA00022691"/>
    </source>
</evidence>
<dbReference type="KEGG" id="sutt:SUTMEG_20140"/>
<dbReference type="InterPro" id="IPR029063">
    <property type="entry name" value="SAM-dependent_MTases_sf"/>
</dbReference>
<feature type="binding site" evidence="11">
    <location>
        <position position="66"/>
    </location>
    <ligand>
        <name>S-adenosyl-L-methionine</name>
        <dbReference type="ChEBI" id="CHEBI:59789"/>
    </ligand>
</feature>
<dbReference type="Proteomes" id="UP000271003">
    <property type="component" value="Chromosome"/>
</dbReference>
<protein>
    <recommendedName>
        <fullName evidence="7 11">Ribosomal RNA large subunit methyltransferase E</fullName>
        <ecNumber evidence="6 11">2.1.1.166</ecNumber>
    </recommendedName>
    <alternativeName>
        <fullName evidence="9 11">23S rRNA Um2552 methyltransferase</fullName>
    </alternativeName>
    <alternativeName>
        <fullName evidence="8 11">rRNA (uridine-2'-O-)-methyltransferase</fullName>
    </alternativeName>
</protein>
<evidence type="ECO:0000256" key="11">
    <source>
        <dbReference type="HAMAP-Rule" id="MF_01547"/>
    </source>
</evidence>
<evidence type="ECO:0000256" key="12">
    <source>
        <dbReference type="PIRSR" id="PIRSR005461-1"/>
    </source>
</evidence>
<evidence type="ECO:0000313" key="15">
    <source>
        <dbReference type="Proteomes" id="UP000271003"/>
    </source>
</evidence>
<feature type="active site" description="Proton acceptor" evidence="11 12">
    <location>
        <position position="170"/>
    </location>
</feature>
<dbReference type="SUPFAM" id="SSF53335">
    <property type="entry name" value="S-adenosyl-L-methionine-dependent methyltransferases"/>
    <property type="match status" value="1"/>
</dbReference>
<proteinExistence type="inferred from homology"/>
<dbReference type="PANTHER" id="PTHR10920:SF18">
    <property type="entry name" value="RRNA METHYLTRANSFERASE 2, MITOCHONDRIAL"/>
    <property type="match status" value="1"/>
</dbReference>
<dbReference type="InterPro" id="IPR050082">
    <property type="entry name" value="RNA_methyltr_RlmE"/>
</dbReference>
<reference evidence="14 15" key="1">
    <citation type="journal article" date="2018" name="Int. J. Syst. Evol. Microbiol.">
        <title>Mesosutterella multiformis gen. nov., sp. nov., a member of the family Sutterellaceae and Sutterella megalosphaeroides sp. nov., isolated from human faeces.</title>
        <authorList>
            <person name="Sakamoto M."/>
            <person name="Ikeyama N."/>
            <person name="Kunihiro T."/>
            <person name="Iino T."/>
            <person name="Yuki M."/>
            <person name="Ohkuma M."/>
        </authorList>
    </citation>
    <scope>NUCLEOTIDE SEQUENCE [LARGE SCALE GENOMIC DNA]</scope>
    <source>
        <strain evidence="14 15">6FBBBH3</strain>
    </source>
</reference>
<dbReference type="EC" id="2.1.1.166" evidence="6 11"/>